<dbReference type="Gene3D" id="3.50.50.60">
    <property type="entry name" value="FAD/NAD(P)-binding domain"/>
    <property type="match status" value="1"/>
</dbReference>
<dbReference type="InterPro" id="IPR002937">
    <property type="entry name" value="Amino_oxidase"/>
</dbReference>
<feature type="domain" description="Amine oxidase" evidence="2">
    <location>
        <begin position="38"/>
        <end position="292"/>
    </location>
</feature>
<feature type="signal peptide" evidence="1">
    <location>
        <begin position="1"/>
        <end position="16"/>
    </location>
</feature>
<accession>A0A4S4K684</accession>
<name>A0A4S4K684_9APHY</name>
<gene>
    <name evidence="3" type="ORF">EW026_g7915</name>
</gene>
<keyword evidence="4" id="KW-1185">Reference proteome</keyword>
<feature type="chain" id="PRO_5020975471" description="Amine oxidase domain-containing protein" evidence="1">
    <location>
        <begin position="17"/>
        <end position="493"/>
    </location>
</feature>
<evidence type="ECO:0000259" key="2">
    <source>
        <dbReference type="Pfam" id="PF01593"/>
    </source>
</evidence>
<sequence length="493" mass="54374">MKSFFALVLLASSAAASVSLSSKAPPSHPVCIVGAGPAGLTAAHELQNLGYNTVVFEKRDTVGGKCQAYYDSRGQFHPLGALLFTQESFREVYPLIEESGLPRFPFAYDFKAWKYNWTTGIVAQSPFSFKDIYPQVENEVIKYTTFWMESFAPTMEAIGYPNGIPDELTVPFEQWLKGNGYGTIFREIISHAMVPYGYGSISETPTVYMLQYFTPDVLLFFAGQRIGYVIDWHEVFVRFANKNVHGPIYTGVSISAIDRSGVTPSVSYTTSDGVKGTQTCDKLVLAFPPLVDNLKAANLVVSTLESSVFGPVRTTEYWGGAVRVATPVGYGYSAETFEPNGRPSAFMRLFANSDVATSWSWGTTGGGVTIDEAKRLLRETISPFNKNPHDTSPPRVVTDADIRGFSATDYFPRYEPAELRAGFYKKFGELQGQQNTYYASGFNGFETVEFAVRAGKDVVKSHFPQVQAEVEEIAVSSLVEQVSGHLAETLNLW</sequence>
<keyword evidence="1" id="KW-0732">Signal</keyword>
<dbReference type="InterPro" id="IPR050464">
    <property type="entry name" value="Zeta_carotene_desat/Oxidored"/>
</dbReference>
<dbReference type="GO" id="GO:0016491">
    <property type="term" value="F:oxidoreductase activity"/>
    <property type="evidence" value="ECO:0007669"/>
    <property type="project" value="InterPro"/>
</dbReference>
<dbReference type="InterPro" id="IPR036188">
    <property type="entry name" value="FAD/NAD-bd_sf"/>
</dbReference>
<dbReference type="Gene3D" id="1.10.405.20">
    <property type="match status" value="1"/>
</dbReference>
<proteinExistence type="predicted"/>
<dbReference type="Pfam" id="PF01593">
    <property type="entry name" value="Amino_oxidase"/>
    <property type="match status" value="1"/>
</dbReference>
<dbReference type="PANTHER" id="PTHR42923:SF3">
    <property type="entry name" value="PROTOPORPHYRINOGEN OXIDASE"/>
    <property type="match status" value="1"/>
</dbReference>
<dbReference type="SUPFAM" id="SSF51905">
    <property type="entry name" value="FAD/NAD(P)-binding domain"/>
    <property type="match status" value="1"/>
</dbReference>
<evidence type="ECO:0000313" key="4">
    <source>
        <dbReference type="Proteomes" id="UP000309038"/>
    </source>
</evidence>
<dbReference type="Proteomes" id="UP000309038">
    <property type="component" value="Unassembled WGS sequence"/>
</dbReference>
<dbReference type="PRINTS" id="PR00419">
    <property type="entry name" value="ADXRDTASE"/>
</dbReference>
<organism evidence="3 4">
    <name type="scientific">Hermanssonia centrifuga</name>
    <dbReference type="NCBI Taxonomy" id="98765"/>
    <lineage>
        <taxon>Eukaryota</taxon>
        <taxon>Fungi</taxon>
        <taxon>Dikarya</taxon>
        <taxon>Basidiomycota</taxon>
        <taxon>Agaricomycotina</taxon>
        <taxon>Agaricomycetes</taxon>
        <taxon>Polyporales</taxon>
        <taxon>Meruliaceae</taxon>
        <taxon>Hermanssonia</taxon>
    </lineage>
</organism>
<dbReference type="PANTHER" id="PTHR42923">
    <property type="entry name" value="PROTOPORPHYRINOGEN OXIDASE"/>
    <property type="match status" value="1"/>
</dbReference>
<evidence type="ECO:0000256" key="1">
    <source>
        <dbReference type="SAM" id="SignalP"/>
    </source>
</evidence>
<comment type="caution">
    <text evidence="3">The sequence shown here is derived from an EMBL/GenBank/DDBJ whole genome shotgun (WGS) entry which is preliminary data.</text>
</comment>
<protein>
    <recommendedName>
        <fullName evidence="2">Amine oxidase domain-containing protein</fullName>
    </recommendedName>
</protein>
<dbReference type="AlphaFoldDB" id="A0A4S4K684"/>
<reference evidence="3 4" key="1">
    <citation type="submission" date="2019-02" db="EMBL/GenBank/DDBJ databases">
        <title>Genome sequencing of the rare red list fungi Phlebia centrifuga.</title>
        <authorList>
            <person name="Buettner E."/>
            <person name="Kellner H."/>
        </authorList>
    </citation>
    <scope>NUCLEOTIDE SEQUENCE [LARGE SCALE GENOMIC DNA]</scope>
    <source>
        <strain evidence="3 4">DSM 108282</strain>
    </source>
</reference>
<evidence type="ECO:0000313" key="3">
    <source>
        <dbReference type="EMBL" id="THG93283.1"/>
    </source>
</evidence>
<dbReference type="EMBL" id="SGPJ01000709">
    <property type="protein sequence ID" value="THG93283.1"/>
    <property type="molecule type" value="Genomic_DNA"/>
</dbReference>
<dbReference type="Gene3D" id="3.30.70.1990">
    <property type="match status" value="1"/>
</dbReference>